<dbReference type="RefSeq" id="WP_187248057.1">
    <property type="nucleotide sequence ID" value="NZ_BAAAOK010000001.1"/>
</dbReference>
<dbReference type="EMBL" id="JABVEC010000054">
    <property type="protein sequence ID" value="MBC6471017.1"/>
    <property type="molecule type" value="Genomic_DNA"/>
</dbReference>
<comment type="caution">
    <text evidence="1">The sequence shown here is derived from an EMBL/GenBank/DDBJ whole genome shotgun (WGS) entry which is preliminary data.</text>
</comment>
<evidence type="ECO:0000313" key="1">
    <source>
        <dbReference type="EMBL" id="MBC6471017.1"/>
    </source>
</evidence>
<protein>
    <recommendedName>
        <fullName evidence="3">DUF4351 domain-containing protein</fullName>
    </recommendedName>
</protein>
<organism evidence="1 2">
    <name type="scientific">Actinomadura alba</name>
    <dbReference type="NCBI Taxonomy" id="406431"/>
    <lineage>
        <taxon>Bacteria</taxon>
        <taxon>Bacillati</taxon>
        <taxon>Actinomycetota</taxon>
        <taxon>Actinomycetes</taxon>
        <taxon>Streptosporangiales</taxon>
        <taxon>Thermomonosporaceae</taxon>
        <taxon>Actinomadura</taxon>
    </lineage>
</organism>
<gene>
    <name evidence="1" type="ORF">HKK74_36830</name>
</gene>
<evidence type="ECO:0000313" key="2">
    <source>
        <dbReference type="Proteomes" id="UP000805614"/>
    </source>
</evidence>
<proteinExistence type="predicted"/>
<evidence type="ECO:0008006" key="3">
    <source>
        <dbReference type="Google" id="ProtNLM"/>
    </source>
</evidence>
<sequence>MPTREHEFWLELIDDQPSFTAVLLRWAGIDQIPPFAQVRVDSGDLAEYNPTEYRADKVVSFYADPMDKRPVLAVILEMQRRYVDEKHWSWPAYVANLRGRRRCPVLLVVICPNETEAEKCREPIPLGNPGSVLCPLVIGQRDVPVILNSDQATDPLDVVVSAFVHGAGPAGEKVFTTLLDMMEQVEAVRGQTYLDNVLAVQPEPARRLLEILMTARTREYKSDFFRRAYGEGKAEGKAEGEAKAILEVLAARDLTLSEEARVRITSCTDLDQLENWIRRVATVESVEDLFD</sequence>
<dbReference type="PANTHER" id="PTHR34613">
    <property type="entry name" value="SLL0800 PROTEIN"/>
    <property type="match status" value="1"/>
</dbReference>
<reference evidence="1 2" key="1">
    <citation type="submission" date="2020-06" db="EMBL/GenBank/DDBJ databases">
        <title>Actinomadura xiongansis sp. nov., isolated from soil of Baiyangdian.</title>
        <authorList>
            <person name="Zhang X."/>
        </authorList>
    </citation>
    <scope>NUCLEOTIDE SEQUENCE [LARGE SCALE GENOMIC DNA]</scope>
    <source>
        <strain evidence="1 2">HBUM206468</strain>
    </source>
</reference>
<dbReference type="Proteomes" id="UP000805614">
    <property type="component" value="Unassembled WGS sequence"/>
</dbReference>
<name>A0ABR7M1M9_9ACTN</name>
<accession>A0ABR7M1M9</accession>
<dbReference type="PANTHER" id="PTHR34613:SF1">
    <property type="entry name" value="SLL6017 PROTEIN"/>
    <property type="match status" value="1"/>
</dbReference>
<keyword evidence="2" id="KW-1185">Reference proteome</keyword>